<keyword evidence="1" id="KW-1133">Transmembrane helix</keyword>
<feature type="transmembrane region" description="Helical" evidence="1">
    <location>
        <begin position="7"/>
        <end position="24"/>
    </location>
</feature>
<dbReference type="AlphaFoldDB" id="A0A2T0YAC0"/>
<dbReference type="EMBL" id="PVTY01000049">
    <property type="protein sequence ID" value="PRZ11576.1"/>
    <property type="molecule type" value="Genomic_DNA"/>
</dbReference>
<name>A0A2T0YAC0_9MICC</name>
<reference evidence="2 3" key="1">
    <citation type="submission" date="2018-03" db="EMBL/GenBank/DDBJ databases">
        <title>Comparative analysis of microorganisms from saline springs in Andes Mountain Range, Colombia.</title>
        <authorList>
            <person name="Rubin E."/>
        </authorList>
    </citation>
    <scope>NUCLEOTIDE SEQUENCE [LARGE SCALE GENOMIC DNA]</scope>
    <source>
        <strain evidence="2 3">CG 35</strain>
    </source>
</reference>
<keyword evidence="1" id="KW-0812">Transmembrane</keyword>
<protein>
    <submittedName>
        <fullName evidence="2">Uncharacterized protein</fullName>
    </submittedName>
</protein>
<organism evidence="2 3">
    <name type="scientific">Nesterenkonia sandarakina</name>
    <dbReference type="NCBI Taxonomy" id="272918"/>
    <lineage>
        <taxon>Bacteria</taxon>
        <taxon>Bacillati</taxon>
        <taxon>Actinomycetota</taxon>
        <taxon>Actinomycetes</taxon>
        <taxon>Micrococcales</taxon>
        <taxon>Micrococcaceae</taxon>
        <taxon>Nesterenkonia</taxon>
    </lineage>
</organism>
<feature type="transmembrane region" description="Helical" evidence="1">
    <location>
        <begin position="30"/>
        <end position="46"/>
    </location>
</feature>
<evidence type="ECO:0000256" key="1">
    <source>
        <dbReference type="SAM" id="Phobius"/>
    </source>
</evidence>
<evidence type="ECO:0000313" key="3">
    <source>
        <dbReference type="Proteomes" id="UP000238217"/>
    </source>
</evidence>
<dbReference type="Proteomes" id="UP000238217">
    <property type="component" value="Unassembled WGS sequence"/>
</dbReference>
<gene>
    <name evidence="2" type="ORF">BCL67_1492</name>
</gene>
<evidence type="ECO:0000313" key="2">
    <source>
        <dbReference type="EMBL" id="PRZ11576.1"/>
    </source>
</evidence>
<keyword evidence="1" id="KW-0472">Membrane</keyword>
<proteinExistence type="predicted"/>
<sequence>MGIWEFRVAYFLVICLGAGLLGLALPVSDFSYAVFGLYSMFALALARPTGRKFGFQDVFGAHGNAE</sequence>
<comment type="caution">
    <text evidence="2">The sequence shown here is derived from an EMBL/GenBank/DDBJ whole genome shotgun (WGS) entry which is preliminary data.</text>
</comment>
<accession>A0A2T0YAC0</accession>
<keyword evidence="3" id="KW-1185">Reference proteome</keyword>